<dbReference type="FunFam" id="3.90.45.10:FF:000001">
    <property type="entry name" value="Peptide deformylase"/>
    <property type="match status" value="1"/>
</dbReference>
<dbReference type="CDD" id="cd00487">
    <property type="entry name" value="Pep_deformylase"/>
    <property type="match status" value="1"/>
</dbReference>
<dbReference type="PRINTS" id="PR01576">
    <property type="entry name" value="PDEFORMYLASE"/>
</dbReference>
<keyword evidence="4 6" id="KW-0648">Protein biosynthesis</keyword>
<evidence type="ECO:0000256" key="4">
    <source>
        <dbReference type="ARBA" id="ARBA00022917"/>
    </source>
</evidence>
<dbReference type="PIRSF" id="PIRSF004749">
    <property type="entry name" value="Pep_def"/>
    <property type="match status" value="1"/>
</dbReference>
<dbReference type="EC" id="3.5.1.88" evidence="6"/>
<dbReference type="PANTHER" id="PTHR10458:SF21">
    <property type="entry name" value="PEPTIDE DEFORMYLASE"/>
    <property type="match status" value="1"/>
</dbReference>
<evidence type="ECO:0000256" key="5">
    <source>
        <dbReference type="ARBA" id="ARBA00023004"/>
    </source>
</evidence>
<feature type="binding site" evidence="6">
    <location>
        <position position="133"/>
    </location>
    <ligand>
        <name>Fe cation</name>
        <dbReference type="ChEBI" id="CHEBI:24875"/>
    </ligand>
</feature>
<evidence type="ECO:0000256" key="2">
    <source>
        <dbReference type="ARBA" id="ARBA00022723"/>
    </source>
</evidence>
<dbReference type="AlphaFoldDB" id="A0A556S9M3"/>
<gene>
    <name evidence="6" type="primary">def</name>
    <name evidence="7" type="ORF">FPQ15_10730</name>
</gene>
<feature type="binding site" evidence="6">
    <location>
        <position position="137"/>
    </location>
    <ligand>
        <name>Fe cation</name>
        <dbReference type="ChEBI" id="CHEBI:24875"/>
    </ligand>
</feature>
<keyword evidence="2 6" id="KW-0479">Metal-binding</keyword>
<dbReference type="SUPFAM" id="SSF56420">
    <property type="entry name" value="Peptide deformylase"/>
    <property type="match status" value="1"/>
</dbReference>
<evidence type="ECO:0000256" key="1">
    <source>
        <dbReference type="ARBA" id="ARBA00010759"/>
    </source>
</evidence>
<dbReference type="GO" id="GO:0046872">
    <property type="term" value="F:metal ion binding"/>
    <property type="evidence" value="ECO:0007669"/>
    <property type="project" value="UniProtKB-KW"/>
</dbReference>
<evidence type="ECO:0000256" key="6">
    <source>
        <dbReference type="HAMAP-Rule" id="MF_00163"/>
    </source>
</evidence>
<dbReference type="Pfam" id="PF01327">
    <property type="entry name" value="Pep_deformylase"/>
    <property type="match status" value="1"/>
</dbReference>
<dbReference type="Gene3D" id="3.90.45.10">
    <property type="entry name" value="Peptide deformylase"/>
    <property type="match status" value="1"/>
</dbReference>
<dbReference type="HAMAP" id="MF_00163">
    <property type="entry name" value="Pep_deformylase"/>
    <property type="match status" value="1"/>
</dbReference>
<comment type="function">
    <text evidence="6">Removes the formyl group from the N-terminal Met of newly synthesized proteins. Requires at least a dipeptide for an efficient rate of reaction. N-terminal L-methionine is a prerequisite for activity but the enzyme has broad specificity at other positions.</text>
</comment>
<keyword evidence="5 6" id="KW-0408">Iron</keyword>
<dbReference type="InterPro" id="IPR036821">
    <property type="entry name" value="Peptide_deformylase_sf"/>
</dbReference>
<dbReference type="Proteomes" id="UP000319483">
    <property type="component" value="Unassembled WGS sequence"/>
</dbReference>
<dbReference type="PANTHER" id="PTHR10458">
    <property type="entry name" value="PEPTIDE DEFORMYLASE"/>
    <property type="match status" value="1"/>
</dbReference>
<comment type="cofactor">
    <cofactor evidence="6">
        <name>Fe(2+)</name>
        <dbReference type="ChEBI" id="CHEBI:29033"/>
    </cofactor>
    <text evidence="6">Binds 1 Fe(2+) ion.</text>
</comment>
<feature type="active site" evidence="6">
    <location>
        <position position="134"/>
    </location>
</feature>
<accession>A0A556S9M3</accession>
<keyword evidence="3 6" id="KW-0378">Hydrolase</keyword>
<dbReference type="EMBL" id="VMHM01000014">
    <property type="protein sequence ID" value="TSJ97846.1"/>
    <property type="molecule type" value="Genomic_DNA"/>
</dbReference>
<organism evidence="7 8">
    <name type="scientific">Gilliamella apicola</name>
    <dbReference type="NCBI Taxonomy" id="1196095"/>
    <lineage>
        <taxon>Bacteria</taxon>
        <taxon>Pseudomonadati</taxon>
        <taxon>Pseudomonadota</taxon>
        <taxon>Gammaproteobacteria</taxon>
        <taxon>Orbales</taxon>
        <taxon>Orbaceae</taxon>
        <taxon>Gilliamella</taxon>
    </lineage>
</organism>
<evidence type="ECO:0000313" key="7">
    <source>
        <dbReference type="EMBL" id="TSJ97846.1"/>
    </source>
</evidence>
<reference evidence="7 8" key="1">
    <citation type="submission" date="2019-07" db="EMBL/GenBank/DDBJ databases">
        <title>Gilliamella genomes.</title>
        <authorList>
            <person name="Zheng H."/>
        </authorList>
    </citation>
    <scope>NUCLEOTIDE SEQUENCE [LARGE SCALE GENOMIC DNA]</scope>
    <source>
        <strain evidence="7 8">W8127</strain>
    </source>
</reference>
<dbReference type="NCBIfam" id="TIGR00079">
    <property type="entry name" value="pept_deformyl"/>
    <property type="match status" value="1"/>
</dbReference>
<comment type="similarity">
    <text evidence="1 6">Belongs to the polypeptide deformylase family.</text>
</comment>
<dbReference type="GO" id="GO:0042586">
    <property type="term" value="F:peptide deformylase activity"/>
    <property type="evidence" value="ECO:0007669"/>
    <property type="project" value="UniProtKB-UniRule"/>
</dbReference>
<evidence type="ECO:0000256" key="3">
    <source>
        <dbReference type="ARBA" id="ARBA00022801"/>
    </source>
</evidence>
<comment type="caution">
    <text evidence="7">The sequence shown here is derived from an EMBL/GenBank/DDBJ whole genome shotgun (WGS) entry which is preliminary data.</text>
</comment>
<evidence type="ECO:0000313" key="8">
    <source>
        <dbReference type="Proteomes" id="UP000319483"/>
    </source>
</evidence>
<dbReference type="NCBIfam" id="NF001159">
    <property type="entry name" value="PRK00150.1-3"/>
    <property type="match status" value="1"/>
</dbReference>
<name>A0A556S9M3_9GAMM</name>
<sequence length="170" mass="19545">MAILPVLRFPDERLRKVAKPVTQFTPELQTIIDNMIETMYAEKGIGLASTQVDIHEQIIVIDVTEDKSQPYVIINPEVISKEGETGIEEGCLSIPDCRGFVPRAEKIKIKALDRDGNPYEIDADDLLAICIQHEMDHLKGKLFVDYLSPLKRQRIEQKMKKLMREEQRKK</sequence>
<feature type="binding site" evidence="6">
    <location>
        <position position="91"/>
    </location>
    <ligand>
        <name>Fe cation</name>
        <dbReference type="ChEBI" id="CHEBI:24875"/>
    </ligand>
</feature>
<dbReference type="RefSeq" id="WP_144092635.1">
    <property type="nucleotide sequence ID" value="NZ_CAMLBV010000010.1"/>
</dbReference>
<protein>
    <recommendedName>
        <fullName evidence="6">Peptide deformylase</fullName>
        <shortName evidence="6">PDF</shortName>
        <ecNumber evidence="6">3.5.1.88</ecNumber>
    </recommendedName>
    <alternativeName>
        <fullName evidence="6">Polypeptide deformylase</fullName>
    </alternativeName>
</protein>
<proteinExistence type="inferred from homology"/>
<dbReference type="InterPro" id="IPR023635">
    <property type="entry name" value="Peptide_deformylase"/>
</dbReference>
<comment type="catalytic activity">
    <reaction evidence="6">
        <text>N-terminal N-formyl-L-methionyl-[peptide] + H2O = N-terminal L-methionyl-[peptide] + formate</text>
        <dbReference type="Rhea" id="RHEA:24420"/>
        <dbReference type="Rhea" id="RHEA-COMP:10639"/>
        <dbReference type="Rhea" id="RHEA-COMP:10640"/>
        <dbReference type="ChEBI" id="CHEBI:15377"/>
        <dbReference type="ChEBI" id="CHEBI:15740"/>
        <dbReference type="ChEBI" id="CHEBI:49298"/>
        <dbReference type="ChEBI" id="CHEBI:64731"/>
        <dbReference type="EC" id="3.5.1.88"/>
    </reaction>
</comment>
<dbReference type="GO" id="GO:0006412">
    <property type="term" value="P:translation"/>
    <property type="evidence" value="ECO:0007669"/>
    <property type="project" value="UniProtKB-UniRule"/>
</dbReference>